<feature type="compositionally biased region" description="Acidic residues" evidence="1">
    <location>
        <begin position="90"/>
        <end position="101"/>
    </location>
</feature>
<evidence type="ECO:0000256" key="1">
    <source>
        <dbReference type="SAM" id="MobiDB-lite"/>
    </source>
</evidence>
<dbReference type="Proteomes" id="UP000199690">
    <property type="component" value="Unassembled WGS sequence"/>
</dbReference>
<dbReference type="RefSeq" id="WP_103908086.1">
    <property type="nucleotide sequence ID" value="NZ_FNVB01000002.1"/>
</dbReference>
<name>A0A1H5WV86_9PSEU</name>
<evidence type="ECO:0000313" key="4">
    <source>
        <dbReference type="Proteomes" id="UP000199690"/>
    </source>
</evidence>
<accession>A0A1I1VB13</accession>
<dbReference type="Proteomes" id="UP000236729">
    <property type="component" value="Unassembled WGS sequence"/>
</dbReference>
<sequence length="101" mass="11033">MEEAHVLEQRVLAAIAEELRHADRAELREIGEAVSSGAHSFGDIAAHPGYAEFIHECDAELAALTVEEFFADEDSPAEPEPAAPARDPHEEEDEPPESFLV</sequence>
<dbReference type="EMBL" id="FOME01000006">
    <property type="protein sequence ID" value="SFD80104.1"/>
    <property type="molecule type" value="Genomic_DNA"/>
</dbReference>
<reference evidence="4 5" key="1">
    <citation type="submission" date="2016-10" db="EMBL/GenBank/DDBJ databases">
        <authorList>
            <person name="Varghese N."/>
            <person name="Submissions S."/>
        </authorList>
    </citation>
    <scope>NUCLEOTIDE SEQUENCE [LARGE SCALE GENOMIC DNA]</scope>
    <source>
        <strain evidence="5">ATCC 20501</strain>
        <strain evidence="3 4">CGMCC 4.3529</strain>
    </source>
</reference>
<evidence type="ECO:0000313" key="2">
    <source>
        <dbReference type="EMBL" id="SEG03422.1"/>
    </source>
</evidence>
<feature type="region of interest" description="Disordered" evidence="1">
    <location>
        <begin position="71"/>
        <end position="101"/>
    </location>
</feature>
<dbReference type="EMBL" id="FNVB01000002">
    <property type="protein sequence ID" value="SEG03422.1"/>
    <property type="molecule type" value="Genomic_DNA"/>
</dbReference>
<evidence type="ECO:0000313" key="5">
    <source>
        <dbReference type="Proteomes" id="UP000236729"/>
    </source>
</evidence>
<proteinExistence type="predicted"/>
<gene>
    <name evidence="2" type="ORF">SAMN02982929_01319</name>
    <name evidence="3" type="ORF">SAMN05216506_106295</name>
</gene>
<keyword evidence="4" id="KW-1185">Reference proteome</keyword>
<protein>
    <submittedName>
        <fullName evidence="2">Uncharacterized protein</fullName>
    </submittedName>
</protein>
<accession>A0A1H5WV86</accession>
<evidence type="ECO:0000313" key="3">
    <source>
        <dbReference type="EMBL" id="SFD80104.1"/>
    </source>
</evidence>
<dbReference type="AlphaFoldDB" id="A0A1H5WV86"/>
<organism evidence="2 5">
    <name type="scientific">Saccharopolyspora kobensis</name>
    <dbReference type="NCBI Taxonomy" id="146035"/>
    <lineage>
        <taxon>Bacteria</taxon>
        <taxon>Bacillati</taxon>
        <taxon>Actinomycetota</taxon>
        <taxon>Actinomycetes</taxon>
        <taxon>Pseudonocardiales</taxon>
        <taxon>Pseudonocardiaceae</taxon>
        <taxon>Saccharopolyspora</taxon>
    </lineage>
</organism>
<reference evidence="2" key="2">
    <citation type="submission" date="2016-10" db="EMBL/GenBank/DDBJ databases">
        <authorList>
            <person name="de Groot N.N."/>
        </authorList>
    </citation>
    <scope>NUCLEOTIDE SEQUENCE [LARGE SCALE GENOMIC DNA]</scope>
    <source>
        <strain evidence="2">ATCC 20501</strain>
    </source>
</reference>